<proteinExistence type="predicted"/>
<sequence>MKYTLLFLALSLAALQAEAQRPEWAGPPGAQQERGKEVGSRRSDSRESVRERRTEQERDYESNGLLAPLNESERNRLIRIVLEEYFGLPSQDVDPVRGGMKALPPGLQKKLARGGSLPPGWQMKLARGEVLDPSLYAYSDRLPPDVLRRLGGRQEGAELIVLGDRILRVMEGRGTILDVVQIVTSSLELSR</sequence>
<gene>
    <name evidence="3" type="ORF">E1H14_04190</name>
</gene>
<organism evidence="3 4">
    <name type="scientific">Nitrincola tapanii</name>
    <dbReference type="NCBI Taxonomy" id="1708751"/>
    <lineage>
        <taxon>Bacteria</taxon>
        <taxon>Pseudomonadati</taxon>
        <taxon>Pseudomonadota</taxon>
        <taxon>Gammaproteobacteria</taxon>
        <taxon>Oceanospirillales</taxon>
        <taxon>Oceanospirillaceae</taxon>
        <taxon>Nitrincola</taxon>
    </lineage>
</organism>
<feature type="signal peptide" evidence="2">
    <location>
        <begin position="1"/>
        <end position="19"/>
    </location>
</feature>
<feature type="chain" id="PRO_5023029450" description="Type II secretion system protein GspC N-terminal domain-containing protein" evidence="2">
    <location>
        <begin position="20"/>
        <end position="191"/>
    </location>
</feature>
<dbReference type="EMBL" id="SMRS01000002">
    <property type="protein sequence ID" value="KAA0875894.1"/>
    <property type="molecule type" value="Genomic_DNA"/>
</dbReference>
<protein>
    <recommendedName>
        <fullName evidence="5">Type II secretion system protein GspC N-terminal domain-containing protein</fullName>
    </recommendedName>
</protein>
<evidence type="ECO:0000256" key="1">
    <source>
        <dbReference type="SAM" id="MobiDB-lite"/>
    </source>
</evidence>
<comment type="caution">
    <text evidence="3">The sequence shown here is derived from an EMBL/GenBank/DDBJ whole genome shotgun (WGS) entry which is preliminary data.</text>
</comment>
<dbReference type="RefSeq" id="WP_149390197.1">
    <property type="nucleotide sequence ID" value="NZ_SMRS01000002.1"/>
</dbReference>
<dbReference type="Gene3D" id="3.10.450.160">
    <property type="entry name" value="inner membrane protein cigr"/>
    <property type="match status" value="1"/>
</dbReference>
<feature type="region of interest" description="Disordered" evidence="1">
    <location>
        <begin position="20"/>
        <end position="66"/>
    </location>
</feature>
<keyword evidence="4" id="KW-1185">Reference proteome</keyword>
<reference evidence="3 4" key="1">
    <citation type="submission" date="2019-03" db="EMBL/GenBank/DDBJ databases">
        <title>Nitrincola sp. nov. isolated from an Indian soda lake.</title>
        <authorList>
            <person name="Joshi A."/>
            <person name="Thite S.V."/>
            <person name="Joseph N."/>
            <person name="Dhotre D."/>
            <person name="Moorthy M."/>
            <person name="Shouche Y.S."/>
        </authorList>
    </citation>
    <scope>NUCLEOTIDE SEQUENCE [LARGE SCALE GENOMIC DNA]</scope>
    <source>
        <strain evidence="3 4">MEB193</strain>
    </source>
</reference>
<evidence type="ECO:0000313" key="3">
    <source>
        <dbReference type="EMBL" id="KAA0875894.1"/>
    </source>
</evidence>
<keyword evidence="2" id="KW-0732">Signal</keyword>
<evidence type="ECO:0008006" key="5">
    <source>
        <dbReference type="Google" id="ProtNLM"/>
    </source>
</evidence>
<evidence type="ECO:0000256" key="2">
    <source>
        <dbReference type="SAM" id="SignalP"/>
    </source>
</evidence>
<dbReference type="AlphaFoldDB" id="A0A5A9W616"/>
<dbReference type="Proteomes" id="UP000325302">
    <property type="component" value="Unassembled WGS sequence"/>
</dbReference>
<dbReference type="OrthoDB" id="5739345at2"/>
<evidence type="ECO:0000313" key="4">
    <source>
        <dbReference type="Proteomes" id="UP000325302"/>
    </source>
</evidence>
<accession>A0A5A9W616</accession>
<name>A0A5A9W616_9GAMM</name>
<feature type="compositionally biased region" description="Basic and acidic residues" evidence="1">
    <location>
        <begin position="33"/>
        <end position="61"/>
    </location>
</feature>